<dbReference type="InterPro" id="IPR035093">
    <property type="entry name" value="RelE/ParE_toxin_dom_sf"/>
</dbReference>
<keyword evidence="1" id="KW-1277">Toxin-antitoxin system</keyword>
<dbReference type="Proteomes" id="UP000220768">
    <property type="component" value="Unassembled WGS sequence"/>
</dbReference>
<dbReference type="InterPro" id="IPR007712">
    <property type="entry name" value="RelE/ParE_toxin"/>
</dbReference>
<protein>
    <submittedName>
        <fullName evidence="2">Plasmid stabilization protein</fullName>
    </submittedName>
</protein>
<accession>A0A2A6J9N4</accession>
<keyword evidence="3" id="KW-1185">Reference proteome</keyword>
<evidence type="ECO:0000313" key="3">
    <source>
        <dbReference type="Proteomes" id="UP000220768"/>
    </source>
</evidence>
<evidence type="ECO:0000256" key="1">
    <source>
        <dbReference type="ARBA" id="ARBA00022649"/>
    </source>
</evidence>
<dbReference type="Gene3D" id="3.30.2310.20">
    <property type="entry name" value="RelE-like"/>
    <property type="match status" value="1"/>
</dbReference>
<organism evidence="2 3">
    <name type="scientific">Rhizobium chutanense</name>
    <dbReference type="NCBI Taxonomy" id="2035448"/>
    <lineage>
        <taxon>Bacteria</taxon>
        <taxon>Pseudomonadati</taxon>
        <taxon>Pseudomonadota</taxon>
        <taxon>Alphaproteobacteria</taxon>
        <taxon>Hyphomicrobiales</taxon>
        <taxon>Rhizobiaceae</taxon>
        <taxon>Rhizobium/Agrobacterium group</taxon>
        <taxon>Rhizobium</taxon>
    </lineage>
</organism>
<evidence type="ECO:0000313" key="2">
    <source>
        <dbReference type="EMBL" id="PDT02805.1"/>
    </source>
</evidence>
<sequence length="105" mass="12100">MKRYRIRLTDEAELDLARIYRFVRKKSASSAAARDYVARIKTFVNGFDTYPEQGSIRGQVRPGLRIVGFERRISVAFVVEPTEVVILRILYAGQQFKSDESDSRP</sequence>
<name>A0A2A6J9N4_9HYPH</name>
<comment type="caution">
    <text evidence="2">The sequence shown here is derived from an EMBL/GenBank/DDBJ whole genome shotgun (WGS) entry which is preliminary data.</text>
</comment>
<gene>
    <name evidence="2" type="ORF">CO666_18145</name>
</gene>
<dbReference type="Pfam" id="PF05016">
    <property type="entry name" value="ParE_toxin"/>
    <property type="match status" value="1"/>
</dbReference>
<reference evidence="2 3" key="1">
    <citation type="submission" date="2017-09" db="EMBL/GenBank/DDBJ databases">
        <title>Comparative genomics of rhizobia isolated from Phaseolus vulgaris in China.</title>
        <authorList>
            <person name="Tong W."/>
        </authorList>
    </citation>
    <scope>NUCLEOTIDE SEQUENCE [LARGE SCALE GENOMIC DNA]</scope>
    <source>
        <strain evidence="2 3">C5</strain>
    </source>
</reference>
<dbReference type="AlphaFoldDB" id="A0A2A6J9N4"/>
<proteinExistence type="predicted"/>
<dbReference type="EMBL" id="NWSV01000011">
    <property type="protein sequence ID" value="PDT02805.1"/>
    <property type="molecule type" value="Genomic_DNA"/>
</dbReference>
<dbReference type="RefSeq" id="WP_097613597.1">
    <property type="nucleotide sequence ID" value="NZ_NWSV01000011.1"/>
</dbReference>